<feature type="chain" id="PRO_5043336719" evidence="6">
    <location>
        <begin position="23"/>
        <end position="467"/>
    </location>
</feature>
<dbReference type="InterPro" id="IPR013320">
    <property type="entry name" value="ConA-like_dom_sf"/>
</dbReference>
<evidence type="ECO:0000259" key="8">
    <source>
        <dbReference type="PROSITE" id="PS50240"/>
    </source>
</evidence>
<evidence type="ECO:0000313" key="9">
    <source>
        <dbReference type="EMBL" id="CAH3142266.1"/>
    </source>
</evidence>
<name>A0AAU9XAY4_9CNID</name>
<dbReference type="SMART" id="SM00020">
    <property type="entry name" value="Tryp_SPc"/>
    <property type="match status" value="1"/>
</dbReference>
<dbReference type="PROSITE" id="PS00134">
    <property type="entry name" value="TRYPSIN_HIS"/>
    <property type="match status" value="1"/>
</dbReference>
<dbReference type="SUPFAM" id="SSF49899">
    <property type="entry name" value="Concanavalin A-like lectins/glucanases"/>
    <property type="match status" value="1"/>
</dbReference>
<dbReference type="PROSITE" id="PS50060">
    <property type="entry name" value="MAM_2"/>
    <property type="match status" value="1"/>
</dbReference>
<dbReference type="Gene3D" id="2.60.120.200">
    <property type="match status" value="1"/>
</dbReference>
<evidence type="ECO:0000259" key="7">
    <source>
        <dbReference type="PROSITE" id="PS50060"/>
    </source>
</evidence>
<comment type="caution">
    <text evidence="9">The sequence shown here is derived from an EMBL/GenBank/DDBJ whole genome shotgun (WGS) entry which is preliminary data.</text>
</comment>
<dbReference type="FunFam" id="2.40.10.10:FF:000003">
    <property type="entry name" value="Transmembrane serine protease 3"/>
    <property type="match status" value="1"/>
</dbReference>
<dbReference type="InterPro" id="IPR001314">
    <property type="entry name" value="Peptidase_S1A"/>
</dbReference>
<dbReference type="Gene3D" id="2.40.10.10">
    <property type="entry name" value="Trypsin-like serine proteases"/>
    <property type="match status" value="1"/>
</dbReference>
<dbReference type="Pfam" id="PF00089">
    <property type="entry name" value="Trypsin"/>
    <property type="match status" value="1"/>
</dbReference>
<dbReference type="PRINTS" id="PR00722">
    <property type="entry name" value="CHYMOTRYPSIN"/>
</dbReference>
<proteinExistence type="predicted"/>
<evidence type="ECO:0000256" key="4">
    <source>
        <dbReference type="ARBA" id="ARBA00023157"/>
    </source>
</evidence>
<keyword evidence="10" id="KW-1185">Reference proteome</keyword>
<reference evidence="9 10" key="1">
    <citation type="submission" date="2022-05" db="EMBL/GenBank/DDBJ databases">
        <authorList>
            <consortium name="Genoscope - CEA"/>
            <person name="William W."/>
        </authorList>
    </citation>
    <scope>NUCLEOTIDE SEQUENCE [LARGE SCALE GENOMIC DNA]</scope>
</reference>
<dbReference type="InterPro" id="IPR033116">
    <property type="entry name" value="TRYPSIN_SER"/>
</dbReference>
<dbReference type="AlphaFoldDB" id="A0AAU9XAY4"/>
<dbReference type="PRINTS" id="PR00020">
    <property type="entry name" value="MAMDOMAIN"/>
</dbReference>
<feature type="domain" description="MAM" evidence="7">
    <location>
        <begin position="25"/>
        <end position="186"/>
    </location>
</feature>
<keyword evidence="6" id="KW-0732">Signal</keyword>
<evidence type="ECO:0000256" key="2">
    <source>
        <dbReference type="ARBA" id="ARBA00022801"/>
    </source>
</evidence>
<accession>A0AAU9XAY4</accession>
<dbReference type="GO" id="GO:0006508">
    <property type="term" value="P:proteolysis"/>
    <property type="evidence" value="ECO:0007669"/>
    <property type="project" value="UniProtKB-KW"/>
</dbReference>
<keyword evidence="1 5" id="KW-0645">Protease</keyword>
<evidence type="ECO:0000256" key="1">
    <source>
        <dbReference type="ARBA" id="ARBA00022670"/>
    </source>
</evidence>
<keyword evidence="4" id="KW-1015">Disulfide bond</keyword>
<dbReference type="Pfam" id="PF00629">
    <property type="entry name" value="MAM"/>
    <property type="match status" value="1"/>
</dbReference>
<dbReference type="InterPro" id="IPR043504">
    <property type="entry name" value="Peptidase_S1_PA_chymotrypsin"/>
</dbReference>
<protein>
    <submittedName>
        <fullName evidence="9">Uncharacterized protein</fullName>
    </submittedName>
</protein>
<dbReference type="SUPFAM" id="SSF50494">
    <property type="entry name" value="Trypsin-like serine proteases"/>
    <property type="match status" value="1"/>
</dbReference>
<dbReference type="Proteomes" id="UP001159428">
    <property type="component" value="Unassembled WGS sequence"/>
</dbReference>
<evidence type="ECO:0000256" key="5">
    <source>
        <dbReference type="RuleBase" id="RU363034"/>
    </source>
</evidence>
<evidence type="ECO:0000256" key="6">
    <source>
        <dbReference type="SAM" id="SignalP"/>
    </source>
</evidence>
<organism evidence="9 10">
    <name type="scientific">Pocillopora meandrina</name>
    <dbReference type="NCBI Taxonomy" id="46732"/>
    <lineage>
        <taxon>Eukaryota</taxon>
        <taxon>Metazoa</taxon>
        <taxon>Cnidaria</taxon>
        <taxon>Anthozoa</taxon>
        <taxon>Hexacorallia</taxon>
        <taxon>Scleractinia</taxon>
        <taxon>Astrocoeniina</taxon>
        <taxon>Pocilloporidae</taxon>
        <taxon>Pocillopora</taxon>
    </lineage>
</organism>
<dbReference type="CDD" id="cd00190">
    <property type="entry name" value="Tryp_SPc"/>
    <property type="match status" value="1"/>
</dbReference>
<dbReference type="SMART" id="SM00137">
    <property type="entry name" value="MAM"/>
    <property type="match status" value="1"/>
</dbReference>
<dbReference type="GO" id="GO:0004252">
    <property type="term" value="F:serine-type endopeptidase activity"/>
    <property type="evidence" value="ECO:0007669"/>
    <property type="project" value="InterPro"/>
</dbReference>
<keyword evidence="2 5" id="KW-0378">Hydrolase</keyword>
<dbReference type="InterPro" id="IPR009003">
    <property type="entry name" value="Peptidase_S1_PA"/>
</dbReference>
<dbReference type="InterPro" id="IPR018114">
    <property type="entry name" value="TRYPSIN_HIS"/>
</dbReference>
<dbReference type="PROSITE" id="PS50240">
    <property type="entry name" value="TRYPSIN_DOM"/>
    <property type="match status" value="1"/>
</dbReference>
<dbReference type="EMBL" id="CALNXJ010000036">
    <property type="protein sequence ID" value="CAH3142266.1"/>
    <property type="molecule type" value="Genomic_DNA"/>
</dbReference>
<dbReference type="PROSITE" id="PS00135">
    <property type="entry name" value="TRYPSIN_SER"/>
    <property type="match status" value="1"/>
</dbReference>
<dbReference type="GO" id="GO:0016020">
    <property type="term" value="C:membrane"/>
    <property type="evidence" value="ECO:0007669"/>
    <property type="project" value="InterPro"/>
</dbReference>
<feature type="domain" description="Peptidase S1" evidence="8">
    <location>
        <begin position="218"/>
        <end position="462"/>
    </location>
</feature>
<evidence type="ECO:0000313" key="10">
    <source>
        <dbReference type="Proteomes" id="UP001159428"/>
    </source>
</evidence>
<dbReference type="CDD" id="cd06263">
    <property type="entry name" value="MAM"/>
    <property type="match status" value="1"/>
</dbReference>
<dbReference type="InterPro" id="IPR000998">
    <property type="entry name" value="MAM_dom"/>
</dbReference>
<dbReference type="PANTHER" id="PTHR24252:SF7">
    <property type="entry name" value="HYALIN"/>
    <property type="match status" value="1"/>
</dbReference>
<dbReference type="PANTHER" id="PTHR24252">
    <property type="entry name" value="ACROSIN-RELATED"/>
    <property type="match status" value="1"/>
</dbReference>
<gene>
    <name evidence="9" type="ORF">PMEA_00020042</name>
</gene>
<dbReference type="PROSITE" id="PS00740">
    <property type="entry name" value="MAM_1"/>
    <property type="match status" value="1"/>
</dbReference>
<dbReference type="InterPro" id="IPR001254">
    <property type="entry name" value="Trypsin_dom"/>
</dbReference>
<sequence length="467" mass="51169">MASMWFSVCLLLKVAAVCTANAAPGTCDFENGLCGYTHDQNSDFEWTNNTGVTTSFNTGPLGDHTTGSGSYMYIETSSPRLNREAAHLVSPQISATDGNCLSFYFHMFGLNIRELSVYTQSISGSRHPLWRLNGDHGEAWHNAAIPLSIPKDLTFKIVFEGIVGTGYMGDIAIDDIMVEHTNKCDINPPSAQPQPPQPTPVPTPPFVPFCGVKPHTRIVGGAIATPNSWPWQAMLMYQKDTGEWKQFCGGSLVLHDWVLTAAHCVNSIRGDDYSTYMVRLGAHYKNTSLLIGSEQDFGIKKIYFHHEYNSVTNYNYDVALIHLDRPAILMNGVGLVCLPDDNIEFSPGADCWITGWGTLQPGGASPDELQEAKVPLVSNKECTKNGSYEASKITREMLCAGFPEGGIDACQGDSGGPLVCEDNGKWYLMGDTSWGYSCAKPNYYGVYARLALLKDWVFHILTNPDSA</sequence>
<feature type="signal peptide" evidence="6">
    <location>
        <begin position="1"/>
        <end position="22"/>
    </location>
</feature>
<evidence type="ECO:0000256" key="3">
    <source>
        <dbReference type="ARBA" id="ARBA00022825"/>
    </source>
</evidence>
<keyword evidence="3 5" id="KW-0720">Serine protease</keyword>